<accession>A0ABY6RYY4</accession>
<sequence>MASYCWGCRAQEKNWQLRDPMKAITTTML</sequence>
<organism evidence="1 2">
    <name type="scientific">Podospora comata</name>
    <dbReference type="NCBI Taxonomy" id="48703"/>
    <lineage>
        <taxon>Eukaryota</taxon>
        <taxon>Fungi</taxon>
        <taxon>Dikarya</taxon>
        <taxon>Ascomycota</taxon>
        <taxon>Pezizomycotina</taxon>
        <taxon>Sordariomycetes</taxon>
        <taxon>Sordariomycetidae</taxon>
        <taxon>Sordariales</taxon>
        <taxon>Podosporaceae</taxon>
        <taxon>Podospora</taxon>
    </lineage>
</organism>
<gene>
    <name evidence="1" type="ORF">PODCO_118425</name>
</gene>
<evidence type="ECO:0000313" key="1">
    <source>
        <dbReference type="EMBL" id="VBB73418.1"/>
    </source>
</evidence>
<dbReference type="EMBL" id="LR026964">
    <property type="protein sequence ID" value="VBB73418.1"/>
    <property type="molecule type" value="Genomic_DNA"/>
</dbReference>
<proteinExistence type="predicted"/>
<reference evidence="1" key="1">
    <citation type="submission" date="2018-02" db="EMBL/GenBank/DDBJ databases">
        <authorList>
            <person name="Silar P."/>
        </authorList>
    </citation>
    <scope>NUCLEOTIDE SEQUENCE [LARGE SCALE GENOMIC DNA]</scope>
    <source>
        <strain evidence="1">T</strain>
    </source>
</reference>
<evidence type="ECO:0000313" key="2">
    <source>
        <dbReference type="Proteomes" id="UP000280685"/>
    </source>
</evidence>
<dbReference type="Proteomes" id="UP000280685">
    <property type="component" value="Chromosome 1"/>
</dbReference>
<name>A0ABY6RYY4_PODCO</name>
<keyword evidence="2" id="KW-1185">Reference proteome</keyword>
<protein>
    <submittedName>
        <fullName evidence="1">Uncharacterized protein</fullName>
    </submittedName>
</protein>